<comment type="caution">
    <text evidence="1">The sequence shown here is derived from an EMBL/GenBank/DDBJ whole genome shotgun (WGS) entry which is preliminary data.</text>
</comment>
<organism evidence="1 2">
    <name type="scientific">Sediminicola luteus</name>
    <dbReference type="NCBI Taxonomy" id="319238"/>
    <lineage>
        <taxon>Bacteria</taxon>
        <taxon>Pseudomonadati</taxon>
        <taxon>Bacteroidota</taxon>
        <taxon>Flavobacteriia</taxon>
        <taxon>Flavobacteriales</taxon>
        <taxon>Flavobacteriaceae</taxon>
        <taxon>Sediminicola</taxon>
    </lineage>
</organism>
<dbReference type="Gene3D" id="2.40.30.170">
    <property type="match status" value="1"/>
</dbReference>
<dbReference type="PANTHER" id="PTHR30469:SF15">
    <property type="entry name" value="HLYD FAMILY OF SECRETION PROTEINS"/>
    <property type="match status" value="1"/>
</dbReference>
<gene>
    <name evidence="1" type="ORF">B7P33_00570</name>
</gene>
<evidence type="ECO:0000313" key="1">
    <source>
        <dbReference type="EMBL" id="PCE65832.1"/>
    </source>
</evidence>
<dbReference type="Gene3D" id="2.40.50.100">
    <property type="match status" value="1"/>
</dbReference>
<sequence>MRKTILGILGVLIIIAAYFGMKAIVASKTNKRPKPQKVVKTVFAQEVQNGTVPIVVPANGNLVAQRRVELFSEVQGVFEARRKRFRTGQPYAKGETLVGIQAAEYYATVQSSKSDLFNLLTSIMPDLKLDYPEMHTKWQTYLDGFDMEKTTPELPAMDSSKEKFFISGRGVFTSYYRVKNLEQRLAKYTIRAPFNGILTEALVTEGTLIRQGQKLGEFIDTSAYELEVAISKTYGDLLRVGETVSLTNLDKTKTYEGKVIRVNGSVDQATQTIKAYISVSHPDLKEGMYLEARLNAKAESDAIEVNRSLLMENDQVFVVRDTILDLIDVDPVFFSDKTVVLKNVPNGSLLVSKPVSGAYAGMLVKVFDGGAKTPATK</sequence>
<proteinExistence type="predicted"/>
<name>A0A2A4GDJ8_9FLAO</name>
<dbReference type="PANTHER" id="PTHR30469">
    <property type="entry name" value="MULTIDRUG RESISTANCE PROTEIN MDTA"/>
    <property type="match status" value="1"/>
</dbReference>
<dbReference type="RefSeq" id="WP_097441360.1">
    <property type="nucleotide sequence ID" value="NZ_NBWU01000001.1"/>
</dbReference>
<accession>A0A2A4GDJ8</accession>
<dbReference type="AlphaFoldDB" id="A0A2A4GDJ8"/>
<reference evidence="1 2" key="1">
    <citation type="submission" date="2017-04" db="EMBL/GenBank/DDBJ databases">
        <title>A new member of the family Flavobacteriaceae isolated from ascidians.</title>
        <authorList>
            <person name="Chen L."/>
        </authorList>
    </citation>
    <scope>NUCLEOTIDE SEQUENCE [LARGE SCALE GENOMIC DNA]</scope>
    <source>
        <strain evidence="1 2">HQA918</strain>
    </source>
</reference>
<keyword evidence="2" id="KW-1185">Reference proteome</keyword>
<evidence type="ECO:0000313" key="2">
    <source>
        <dbReference type="Proteomes" id="UP000219559"/>
    </source>
</evidence>
<dbReference type="GO" id="GO:1990281">
    <property type="term" value="C:efflux pump complex"/>
    <property type="evidence" value="ECO:0007669"/>
    <property type="project" value="TreeGrafter"/>
</dbReference>
<dbReference type="OrthoDB" id="1114717at2"/>
<dbReference type="GO" id="GO:0015562">
    <property type="term" value="F:efflux transmembrane transporter activity"/>
    <property type="evidence" value="ECO:0007669"/>
    <property type="project" value="TreeGrafter"/>
</dbReference>
<dbReference type="Proteomes" id="UP000219559">
    <property type="component" value="Unassembled WGS sequence"/>
</dbReference>
<protein>
    <submittedName>
        <fullName evidence="1">Efflux transporter periplasmic adaptor subunit</fullName>
    </submittedName>
</protein>
<dbReference type="SUPFAM" id="SSF111369">
    <property type="entry name" value="HlyD-like secretion proteins"/>
    <property type="match status" value="1"/>
</dbReference>
<dbReference type="EMBL" id="NBWU01000001">
    <property type="protein sequence ID" value="PCE65832.1"/>
    <property type="molecule type" value="Genomic_DNA"/>
</dbReference>